<evidence type="ECO:0000313" key="1">
    <source>
        <dbReference type="EMBL" id="KAK4438427.1"/>
    </source>
</evidence>
<dbReference type="CDD" id="cd00303">
    <property type="entry name" value="retropepsin_like"/>
    <property type="match status" value="1"/>
</dbReference>
<reference evidence="1" key="1">
    <citation type="submission" date="2020-06" db="EMBL/GenBank/DDBJ databases">
        <authorList>
            <person name="Li T."/>
            <person name="Hu X."/>
            <person name="Zhang T."/>
            <person name="Song X."/>
            <person name="Zhang H."/>
            <person name="Dai N."/>
            <person name="Sheng W."/>
            <person name="Hou X."/>
            <person name="Wei L."/>
        </authorList>
    </citation>
    <scope>NUCLEOTIDE SEQUENCE</scope>
    <source>
        <strain evidence="1">3651</strain>
        <tissue evidence="1">Leaf</tissue>
    </source>
</reference>
<protein>
    <submittedName>
        <fullName evidence="1">Uncharacterized protein</fullName>
    </submittedName>
</protein>
<dbReference type="InterPro" id="IPR021109">
    <property type="entry name" value="Peptidase_aspartic_dom_sf"/>
</dbReference>
<gene>
    <name evidence="1" type="ORF">Salat_0177000</name>
</gene>
<dbReference type="Proteomes" id="UP001293254">
    <property type="component" value="Unassembled WGS sequence"/>
</dbReference>
<sequence>MRDCPKRSKLNALVAEHTDNEREMGSMRVSSMQIGALRVKSRACGNSCKTGLLIVKGLMVGAEIEVVVDTGAMHSLISSRIVQQRGLDIKTWDRRLKAVNSKALPVDDIVLDLCIGPWKGTWGFVAAKLDDFDVILGNDFFISEQVSVHPSLDGIYIARCKHPRLVNGMYGKGKPRAKKKLYDETYSSNIVGFCCIEKMEDEMMKRWDKA</sequence>
<name>A0AAE1YYH6_9LAMI</name>
<dbReference type="Pfam" id="PF08284">
    <property type="entry name" value="RVP_2"/>
    <property type="match status" value="1"/>
</dbReference>
<evidence type="ECO:0000313" key="2">
    <source>
        <dbReference type="Proteomes" id="UP001293254"/>
    </source>
</evidence>
<comment type="caution">
    <text evidence="1">The sequence shown here is derived from an EMBL/GenBank/DDBJ whole genome shotgun (WGS) entry which is preliminary data.</text>
</comment>
<keyword evidence="2" id="KW-1185">Reference proteome</keyword>
<dbReference type="Gene3D" id="2.40.70.10">
    <property type="entry name" value="Acid Proteases"/>
    <property type="match status" value="1"/>
</dbReference>
<proteinExistence type="predicted"/>
<dbReference type="SUPFAM" id="SSF50630">
    <property type="entry name" value="Acid proteases"/>
    <property type="match status" value="1"/>
</dbReference>
<accession>A0AAE1YYH6</accession>
<dbReference type="EMBL" id="JACGWO010000001">
    <property type="protein sequence ID" value="KAK4438427.1"/>
    <property type="molecule type" value="Genomic_DNA"/>
</dbReference>
<dbReference type="AlphaFoldDB" id="A0AAE1YYH6"/>
<organism evidence="1 2">
    <name type="scientific">Sesamum alatum</name>
    <dbReference type="NCBI Taxonomy" id="300844"/>
    <lineage>
        <taxon>Eukaryota</taxon>
        <taxon>Viridiplantae</taxon>
        <taxon>Streptophyta</taxon>
        <taxon>Embryophyta</taxon>
        <taxon>Tracheophyta</taxon>
        <taxon>Spermatophyta</taxon>
        <taxon>Magnoliopsida</taxon>
        <taxon>eudicotyledons</taxon>
        <taxon>Gunneridae</taxon>
        <taxon>Pentapetalae</taxon>
        <taxon>asterids</taxon>
        <taxon>lamiids</taxon>
        <taxon>Lamiales</taxon>
        <taxon>Pedaliaceae</taxon>
        <taxon>Sesamum</taxon>
    </lineage>
</organism>
<reference evidence="1" key="2">
    <citation type="journal article" date="2024" name="Plant">
        <title>Genomic evolution and insights into agronomic trait innovations of Sesamum species.</title>
        <authorList>
            <person name="Miao H."/>
            <person name="Wang L."/>
            <person name="Qu L."/>
            <person name="Liu H."/>
            <person name="Sun Y."/>
            <person name="Le M."/>
            <person name="Wang Q."/>
            <person name="Wei S."/>
            <person name="Zheng Y."/>
            <person name="Lin W."/>
            <person name="Duan Y."/>
            <person name="Cao H."/>
            <person name="Xiong S."/>
            <person name="Wang X."/>
            <person name="Wei L."/>
            <person name="Li C."/>
            <person name="Ma Q."/>
            <person name="Ju M."/>
            <person name="Zhao R."/>
            <person name="Li G."/>
            <person name="Mu C."/>
            <person name="Tian Q."/>
            <person name="Mei H."/>
            <person name="Zhang T."/>
            <person name="Gao T."/>
            <person name="Zhang H."/>
        </authorList>
    </citation>
    <scope>NUCLEOTIDE SEQUENCE</scope>
    <source>
        <strain evidence="1">3651</strain>
    </source>
</reference>